<name>A0ABS6Z1K3_9ACTN</name>
<feature type="domain" description="Bulb-type lectin" evidence="3">
    <location>
        <begin position="92"/>
        <end position="210"/>
    </location>
</feature>
<protein>
    <recommendedName>
        <fullName evidence="3">Bulb-type lectin domain-containing protein</fullName>
    </recommendedName>
</protein>
<evidence type="ECO:0000259" key="3">
    <source>
        <dbReference type="PROSITE" id="PS50927"/>
    </source>
</evidence>
<proteinExistence type="predicted"/>
<dbReference type="PROSITE" id="PS50927">
    <property type="entry name" value="BULB_LECTIN"/>
    <property type="match status" value="1"/>
</dbReference>
<keyword evidence="5" id="KW-1185">Reference proteome</keyword>
<dbReference type="Gene3D" id="2.90.10.10">
    <property type="entry name" value="Bulb-type lectin domain"/>
    <property type="match status" value="3"/>
</dbReference>
<dbReference type="Proteomes" id="UP000812013">
    <property type="component" value="Unassembled WGS sequence"/>
</dbReference>
<evidence type="ECO:0000256" key="2">
    <source>
        <dbReference type="SAM" id="SignalP"/>
    </source>
</evidence>
<evidence type="ECO:0000313" key="5">
    <source>
        <dbReference type="Proteomes" id="UP000812013"/>
    </source>
</evidence>
<gene>
    <name evidence="4" type="ORF">GPJ59_01985</name>
</gene>
<dbReference type="InterPro" id="IPR036426">
    <property type="entry name" value="Bulb-type_lectin_dom_sf"/>
</dbReference>
<keyword evidence="2" id="KW-0732">Signal</keyword>
<comment type="caution">
    <text evidence="4">The sequence shown here is derived from an EMBL/GenBank/DDBJ whole genome shotgun (WGS) entry which is preliminary data.</text>
</comment>
<feature type="chain" id="PRO_5045168164" description="Bulb-type lectin domain-containing protein" evidence="2">
    <location>
        <begin position="29"/>
        <end position="342"/>
    </location>
</feature>
<sequence>MRKRAAWTGALIASAVAAGVLAAPAAQAADGAGTFKHNATAPQKAASPKAKAKAKAMAASKAKAAATQQRTAGKADARALAESAAATTATTATTAEAGDTLQPGQKLLPGEFIVSENAFLLMQEDGNLVIGHMSGADLWATGTFGNDGAYAQFQADGNFVVYKKDGGEGKGGALWNSATWGNPNSRLTIQEDGNVVLYRQDNSPAWSSRTWRVGDNTLSAGENLDSGTWMDADQTALVMDARGYFGVFEKFSEDVYMRGYTNTYSPGAYARMQADGNFVIYKKGGGEGKGGALWNTATWGKPGARMTFERNSHLELRTAGGELLWDGETGDDQQPQPPTATS</sequence>
<evidence type="ECO:0000256" key="1">
    <source>
        <dbReference type="SAM" id="MobiDB-lite"/>
    </source>
</evidence>
<dbReference type="SMART" id="SM00108">
    <property type="entry name" value="B_lectin"/>
    <property type="match status" value="2"/>
</dbReference>
<dbReference type="EMBL" id="WTFF01000006">
    <property type="protein sequence ID" value="MBW5480696.1"/>
    <property type="molecule type" value="Genomic_DNA"/>
</dbReference>
<feature type="region of interest" description="Disordered" evidence="1">
    <location>
        <begin position="319"/>
        <end position="342"/>
    </location>
</feature>
<feature type="signal peptide" evidence="2">
    <location>
        <begin position="1"/>
        <end position="28"/>
    </location>
</feature>
<dbReference type="RefSeq" id="WP_219664585.1">
    <property type="nucleotide sequence ID" value="NZ_WTFF01000006.1"/>
</dbReference>
<evidence type="ECO:0000313" key="4">
    <source>
        <dbReference type="EMBL" id="MBW5480696.1"/>
    </source>
</evidence>
<reference evidence="4 5" key="1">
    <citation type="submission" date="2019-12" db="EMBL/GenBank/DDBJ databases">
        <title>Genome sequence of Streptomyces bambusae.</title>
        <authorList>
            <person name="Bansal K."/>
            <person name="Choksket S."/>
            <person name="Korpole S."/>
            <person name="Patil P.B."/>
        </authorList>
    </citation>
    <scope>NUCLEOTIDE SEQUENCE [LARGE SCALE GENOMIC DNA]</scope>
    <source>
        <strain evidence="4 5">SK60</strain>
    </source>
</reference>
<organism evidence="4 5">
    <name type="scientific">Streptomyces bambusae</name>
    <dbReference type="NCBI Taxonomy" id="1550616"/>
    <lineage>
        <taxon>Bacteria</taxon>
        <taxon>Bacillati</taxon>
        <taxon>Actinomycetota</taxon>
        <taxon>Actinomycetes</taxon>
        <taxon>Kitasatosporales</taxon>
        <taxon>Streptomycetaceae</taxon>
        <taxon>Streptomyces</taxon>
    </lineage>
</organism>
<dbReference type="InterPro" id="IPR001480">
    <property type="entry name" value="Bulb-type_lectin_dom"/>
</dbReference>
<dbReference type="SUPFAM" id="SSF51110">
    <property type="entry name" value="alpha-D-mannose-specific plant lectins"/>
    <property type="match status" value="2"/>
</dbReference>
<accession>A0ABS6Z1K3</accession>